<dbReference type="InterPro" id="IPR008995">
    <property type="entry name" value="Mo/tungstate-bd_C_term_dom"/>
</dbReference>
<keyword evidence="1" id="KW-0813">Transport</keyword>
<dbReference type="Pfam" id="PF00005">
    <property type="entry name" value="ABC_tran"/>
    <property type="match status" value="1"/>
</dbReference>
<dbReference type="PROSITE" id="PS50893">
    <property type="entry name" value="ABC_TRANSPORTER_2"/>
    <property type="match status" value="1"/>
</dbReference>
<dbReference type="GO" id="GO:0015423">
    <property type="term" value="F:ABC-type maltose transporter activity"/>
    <property type="evidence" value="ECO:0007669"/>
    <property type="project" value="TreeGrafter"/>
</dbReference>
<dbReference type="Gene3D" id="2.40.50.100">
    <property type="match status" value="1"/>
</dbReference>
<dbReference type="PROSITE" id="PS00211">
    <property type="entry name" value="ABC_TRANSPORTER_1"/>
    <property type="match status" value="1"/>
</dbReference>
<dbReference type="OrthoDB" id="5298774at2"/>
<dbReference type="InterPro" id="IPR015855">
    <property type="entry name" value="ABC_transpr_MalK-like"/>
</dbReference>
<keyword evidence="2" id="KW-1003">Cell membrane</keyword>
<evidence type="ECO:0000313" key="8">
    <source>
        <dbReference type="EMBL" id="RQH06945.1"/>
    </source>
</evidence>
<evidence type="ECO:0000256" key="4">
    <source>
        <dbReference type="ARBA" id="ARBA00022741"/>
    </source>
</evidence>
<dbReference type="SMART" id="SM00382">
    <property type="entry name" value="AAA"/>
    <property type="match status" value="1"/>
</dbReference>
<evidence type="ECO:0000256" key="1">
    <source>
        <dbReference type="ARBA" id="ARBA00022448"/>
    </source>
</evidence>
<keyword evidence="3" id="KW-0997">Cell inner membrane</keyword>
<dbReference type="Gene3D" id="2.40.50.140">
    <property type="entry name" value="Nucleic acid-binding proteins"/>
    <property type="match status" value="1"/>
</dbReference>
<keyword evidence="9" id="KW-1185">Reference proteome</keyword>
<dbReference type="Pfam" id="PF17912">
    <property type="entry name" value="OB_MalK"/>
    <property type="match status" value="1"/>
</dbReference>
<dbReference type="AlphaFoldDB" id="A0A3N6MY62"/>
<evidence type="ECO:0000256" key="5">
    <source>
        <dbReference type="ARBA" id="ARBA00022840"/>
    </source>
</evidence>
<gene>
    <name evidence="8" type="primary">ugpC</name>
    <name evidence="8" type="ORF">D1Y85_09660</name>
</gene>
<dbReference type="InterPro" id="IPR047641">
    <property type="entry name" value="ABC_transpr_MalK/UgpC-like"/>
</dbReference>
<dbReference type="InterPro" id="IPR017871">
    <property type="entry name" value="ABC_transporter-like_CS"/>
</dbReference>
<evidence type="ECO:0000256" key="6">
    <source>
        <dbReference type="ARBA" id="ARBA00023136"/>
    </source>
</evidence>
<dbReference type="Gene3D" id="3.40.50.300">
    <property type="entry name" value="P-loop containing nucleotide triphosphate hydrolases"/>
    <property type="match status" value="1"/>
</dbReference>
<keyword evidence="5 8" id="KW-0067">ATP-binding</keyword>
<evidence type="ECO:0000256" key="2">
    <source>
        <dbReference type="ARBA" id="ARBA00022475"/>
    </source>
</evidence>
<evidence type="ECO:0000256" key="3">
    <source>
        <dbReference type="ARBA" id="ARBA00022519"/>
    </source>
</evidence>
<dbReference type="SUPFAM" id="SSF50331">
    <property type="entry name" value="MOP-like"/>
    <property type="match status" value="1"/>
</dbReference>
<sequence length="387" mass="41534">MASISLRGVQKAYGDSVPVIRDVNLEIGKNEFCVFLGPSGCGKSTLLRMIAGLEDVTDGDISIGGKLMNDVSAAQRGVAMVFQSYALFPHMTVYENMAFGLKLAKTPKAAIDRKVREAAHILQLEALLDRYPKALSGGQRQRVAIGRAIVREPGVFLFDEPLSNLDATLRGQTRIEIARLHKQFANASVVYVTHDQIEAMTLADKIVLLHSGKDTERYGSIAQIGAPLDLYHRPASRFVAGFIGSPRMNFLPASVTSIDAGGVTVTLAGSAESVTLPRDGRRTAVGAPVTLGVRPEHLEPADLRTFDRDAPSALTLTRTVTLVESLGEHSYVHLDQPDGTVLIAKAPGDARLQSGDNAQFRAPATACHLFGDDGFAITALESIEHPV</sequence>
<dbReference type="CDD" id="cd03301">
    <property type="entry name" value="ABC_MalK_N"/>
    <property type="match status" value="1"/>
</dbReference>
<dbReference type="EMBL" id="RQIS01000006">
    <property type="protein sequence ID" value="RQH06945.1"/>
    <property type="molecule type" value="Genomic_DNA"/>
</dbReference>
<dbReference type="Pfam" id="PF03459">
    <property type="entry name" value="TOBE"/>
    <property type="match status" value="1"/>
</dbReference>
<dbReference type="GO" id="GO:0055052">
    <property type="term" value="C:ATP-binding cassette (ABC) transporter complex, substrate-binding subunit-containing"/>
    <property type="evidence" value="ECO:0007669"/>
    <property type="project" value="TreeGrafter"/>
</dbReference>
<dbReference type="InterPro" id="IPR040582">
    <property type="entry name" value="OB_MalK-like"/>
</dbReference>
<evidence type="ECO:0000259" key="7">
    <source>
        <dbReference type="PROSITE" id="PS50893"/>
    </source>
</evidence>
<feature type="domain" description="ABC transporter" evidence="7">
    <location>
        <begin position="4"/>
        <end position="243"/>
    </location>
</feature>
<dbReference type="PANTHER" id="PTHR43875:SF3">
    <property type="entry name" value="MALTOSE_MALTODEXTRIN IMPORT ATP-BINDING PROTEIN MALK"/>
    <property type="match status" value="1"/>
</dbReference>
<dbReference type="InterPro" id="IPR012340">
    <property type="entry name" value="NA-bd_OB-fold"/>
</dbReference>
<evidence type="ECO:0000313" key="9">
    <source>
        <dbReference type="Proteomes" id="UP000272778"/>
    </source>
</evidence>
<dbReference type="SUPFAM" id="SSF52540">
    <property type="entry name" value="P-loop containing nucleoside triphosphate hydrolases"/>
    <property type="match status" value="1"/>
</dbReference>
<accession>A0A3N6MY62</accession>
<dbReference type="NCBIfam" id="NF008653">
    <property type="entry name" value="PRK11650.1"/>
    <property type="match status" value="1"/>
</dbReference>
<keyword evidence="6" id="KW-0472">Membrane</keyword>
<dbReference type="RefSeq" id="WP_124150834.1">
    <property type="nucleotide sequence ID" value="NZ_RQIS01000006.1"/>
</dbReference>
<dbReference type="GO" id="GO:1990060">
    <property type="term" value="C:maltose transport complex"/>
    <property type="evidence" value="ECO:0007669"/>
    <property type="project" value="TreeGrafter"/>
</dbReference>
<dbReference type="GO" id="GO:0016887">
    <property type="term" value="F:ATP hydrolysis activity"/>
    <property type="evidence" value="ECO:0007669"/>
    <property type="project" value="InterPro"/>
</dbReference>
<protein>
    <submittedName>
        <fullName evidence="8">sn-glycerol-3-phosphate ABC transporter ATP-binding protein UgpC</fullName>
    </submittedName>
</protein>
<reference evidence="8 9" key="1">
    <citation type="submission" date="2018-11" db="EMBL/GenBank/DDBJ databases">
        <title>Paraburkholderia sp. DHOA04, isolated from soil.</title>
        <authorList>
            <person name="Gao Z.-H."/>
            <person name="Qiu L.-H."/>
            <person name="Fu J.-C."/>
        </authorList>
    </citation>
    <scope>NUCLEOTIDE SEQUENCE [LARGE SCALE GENOMIC DNA]</scope>
    <source>
        <strain evidence="8 9">DHOA04</strain>
    </source>
</reference>
<dbReference type="Proteomes" id="UP000272778">
    <property type="component" value="Unassembled WGS sequence"/>
</dbReference>
<keyword evidence="4" id="KW-0547">Nucleotide-binding</keyword>
<dbReference type="InterPro" id="IPR003439">
    <property type="entry name" value="ABC_transporter-like_ATP-bd"/>
</dbReference>
<dbReference type="InterPro" id="IPR005116">
    <property type="entry name" value="Transp-assoc_OB_typ1"/>
</dbReference>
<dbReference type="InterPro" id="IPR027417">
    <property type="entry name" value="P-loop_NTPase"/>
</dbReference>
<dbReference type="FunFam" id="3.40.50.300:FF:000042">
    <property type="entry name" value="Maltose/maltodextrin ABC transporter, ATP-binding protein"/>
    <property type="match status" value="1"/>
</dbReference>
<comment type="caution">
    <text evidence="8">The sequence shown here is derived from an EMBL/GenBank/DDBJ whole genome shotgun (WGS) entry which is preliminary data.</text>
</comment>
<name>A0A3N6MY62_9BURK</name>
<organism evidence="8 9">
    <name type="scientific">Paraburkholderia dinghuensis</name>
    <dbReference type="NCBI Taxonomy" id="2305225"/>
    <lineage>
        <taxon>Bacteria</taxon>
        <taxon>Pseudomonadati</taxon>
        <taxon>Pseudomonadota</taxon>
        <taxon>Betaproteobacteria</taxon>
        <taxon>Burkholderiales</taxon>
        <taxon>Burkholderiaceae</taxon>
        <taxon>Paraburkholderia</taxon>
    </lineage>
</organism>
<dbReference type="InterPro" id="IPR003593">
    <property type="entry name" value="AAA+_ATPase"/>
</dbReference>
<proteinExistence type="predicted"/>
<dbReference type="PANTHER" id="PTHR43875">
    <property type="entry name" value="MALTODEXTRIN IMPORT ATP-BINDING PROTEIN MSMX"/>
    <property type="match status" value="1"/>
</dbReference>
<dbReference type="GO" id="GO:0005524">
    <property type="term" value="F:ATP binding"/>
    <property type="evidence" value="ECO:0007669"/>
    <property type="project" value="UniProtKB-KW"/>
</dbReference>